<evidence type="ECO:0000313" key="2">
    <source>
        <dbReference type="Proteomes" id="UP000024547"/>
    </source>
</evidence>
<name>A0A059EB59_9PROT</name>
<proteinExistence type="predicted"/>
<protein>
    <submittedName>
        <fullName evidence="1">Uncharacterized protein</fullName>
    </submittedName>
</protein>
<gene>
    <name evidence="1" type="ORF">HY36_01920</name>
</gene>
<reference evidence="1 2" key="1">
    <citation type="journal article" date="2014" name="Antonie Van Leeuwenhoek">
        <title>Hyphomonas beringensis sp. nov. and Hyphomonas chukchiensis sp. nov., isolated from surface seawater of the Bering Sea and Chukchi Sea.</title>
        <authorList>
            <person name="Li C."/>
            <person name="Lai Q."/>
            <person name="Li G."/>
            <person name="Dong C."/>
            <person name="Wang J."/>
            <person name="Liao Y."/>
            <person name="Shao Z."/>
        </authorList>
    </citation>
    <scope>NUCLEOTIDE SEQUENCE [LARGE SCALE GENOMIC DNA]</scope>
    <source>
        <strain evidence="1 2">22II1-22F38</strain>
    </source>
</reference>
<comment type="caution">
    <text evidence="1">The sequence shown here is derived from an EMBL/GenBank/DDBJ whole genome shotgun (WGS) entry which is preliminary data.</text>
</comment>
<dbReference type="PATRIC" id="fig|1280948.3.peg.379"/>
<dbReference type="AlphaFoldDB" id="A0A059EB59"/>
<organism evidence="1 2">
    <name type="scientific">Hyphomonas atlantica</name>
    <dbReference type="NCBI Taxonomy" id="1280948"/>
    <lineage>
        <taxon>Bacteria</taxon>
        <taxon>Pseudomonadati</taxon>
        <taxon>Pseudomonadota</taxon>
        <taxon>Alphaproteobacteria</taxon>
        <taxon>Hyphomonadales</taxon>
        <taxon>Hyphomonadaceae</taxon>
        <taxon>Hyphomonas</taxon>
    </lineage>
</organism>
<accession>A0A059EB59</accession>
<keyword evidence="2" id="KW-1185">Reference proteome</keyword>
<dbReference type="STRING" id="1280948.HY36_01920"/>
<dbReference type="Proteomes" id="UP000024547">
    <property type="component" value="Unassembled WGS sequence"/>
</dbReference>
<dbReference type="eggNOG" id="ENOG502ZTM2">
    <property type="taxonomic scope" value="Bacteria"/>
</dbReference>
<dbReference type="EMBL" id="AWFH01000001">
    <property type="protein sequence ID" value="KCZ65164.1"/>
    <property type="molecule type" value="Genomic_DNA"/>
</dbReference>
<evidence type="ECO:0000313" key="1">
    <source>
        <dbReference type="EMBL" id="KCZ65164.1"/>
    </source>
</evidence>
<sequence length="185" mass="20901">MGFGNQGGRKAVSRFDKLIETVEAYQALAAENYDRIRTLAEEVRSGFCDYLGASDGVCVHLVPPVGEYKPKAHGDAAFSIPPRGFRLLGPIAFGLAVRVSRDTDWLRLVMRCRKIGDKFMIQIEDGSEYEFSLPLKDADPEPFYDHLYQHILLWFSDHIERYKVGDYGTREIGFDFADDINAAQA</sequence>